<organism evidence="3 4">
    <name type="scientific">Nezara viridula</name>
    <name type="common">Southern green stink bug</name>
    <name type="synonym">Cimex viridulus</name>
    <dbReference type="NCBI Taxonomy" id="85310"/>
    <lineage>
        <taxon>Eukaryota</taxon>
        <taxon>Metazoa</taxon>
        <taxon>Ecdysozoa</taxon>
        <taxon>Arthropoda</taxon>
        <taxon>Hexapoda</taxon>
        <taxon>Insecta</taxon>
        <taxon>Pterygota</taxon>
        <taxon>Neoptera</taxon>
        <taxon>Paraneoptera</taxon>
        <taxon>Hemiptera</taxon>
        <taxon>Heteroptera</taxon>
        <taxon>Panheteroptera</taxon>
        <taxon>Pentatomomorpha</taxon>
        <taxon>Pentatomoidea</taxon>
        <taxon>Pentatomidae</taxon>
        <taxon>Pentatominae</taxon>
        <taxon>Nezara</taxon>
    </lineage>
</organism>
<name>A0A9P0HM14_NEZVI</name>
<accession>A0A9P0HM14</accession>
<dbReference type="PANTHER" id="PTHR22426:SF2">
    <property type="entry name" value="ARGININE_SERINE-RICH COILED-COIL PROTEIN 2"/>
    <property type="match status" value="1"/>
</dbReference>
<dbReference type="EMBL" id="OV725082">
    <property type="protein sequence ID" value="CAH1404491.1"/>
    <property type="molecule type" value="Genomic_DNA"/>
</dbReference>
<dbReference type="Pfam" id="PF15477">
    <property type="entry name" value="SMAP"/>
    <property type="match status" value="1"/>
</dbReference>
<feature type="domain" description="Small acidic protein-like" evidence="2">
    <location>
        <begin position="91"/>
        <end position="154"/>
    </location>
</feature>
<dbReference type="AlphaFoldDB" id="A0A9P0HM14"/>
<dbReference type="Proteomes" id="UP001152798">
    <property type="component" value="Chromosome 6"/>
</dbReference>
<sequence>MDKYRLGRKEDRGREWRRNDRRKSRSRSRSPSRNTDYKDSEKKREQDCVDRSIRDKGREKLSVLAKLGIRLDLPERTSQKVLWSKSTGNNWVDAKFGDGRTTAKFQRLMGMKESVPEVAGGSCLKKQEVLFKKMEAEYETARMVTHTQRRAGLGFSKAV</sequence>
<feature type="compositionally biased region" description="Basic residues" evidence="1">
    <location>
        <begin position="19"/>
        <end position="30"/>
    </location>
</feature>
<evidence type="ECO:0000256" key="1">
    <source>
        <dbReference type="SAM" id="MobiDB-lite"/>
    </source>
</evidence>
<keyword evidence="4" id="KW-1185">Reference proteome</keyword>
<feature type="region of interest" description="Disordered" evidence="1">
    <location>
        <begin position="1"/>
        <end position="52"/>
    </location>
</feature>
<evidence type="ECO:0000259" key="2">
    <source>
        <dbReference type="Pfam" id="PF15477"/>
    </source>
</evidence>
<reference evidence="3" key="1">
    <citation type="submission" date="2022-01" db="EMBL/GenBank/DDBJ databases">
        <authorList>
            <person name="King R."/>
        </authorList>
    </citation>
    <scope>NUCLEOTIDE SEQUENCE</scope>
</reference>
<dbReference type="PANTHER" id="PTHR22426">
    <property type="entry name" value="ARGININE_SERINE-RICH COILED-COIL PROTEIN 2"/>
    <property type="match status" value="1"/>
</dbReference>
<feature type="compositionally biased region" description="Basic and acidic residues" evidence="1">
    <location>
        <begin position="1"/>
        <end position="18"/>
    </location>
</feature>
<protein>
    <recommendedName>
        <fullName evidence="2">Small acidic protein-like domain-containing protein</fullName>
    </recommendedName>
</protein>
<dbReference type="InterPro" id="IPR028124">
    <property type="entry name" value="SMAP_dom"/>
</dbReference>
<proteinExistence type="predicted"/>
<evidence type="ECO:0000313" key="4">
    <source>
        <dbReference type="Proteomes" id="UP001152798"/>
    </source>
</evidence>
<feature type="compositionally biased region" description="Basic and acidic residues" evidence="1">
    <location>
        <begin position="35"/>
        <end position="52"/>
    </location>
</feature>
<dbReference type="OrthoDB" id="1928974at2759"/>
<evidence type="ECO:0000313" key="3">
    <source>
        <dbReference type="EMBL" id="CAH1404491.1"/>
    </source>
</evidence>
<gene>
    <name evidence="3" type="ORF">NEZAVI_LOCUS12892</name>
</gene>